<dbReference type="InterPro" id="IPR024747">
    <property type="entry name" value="Pyridox_Oxase-rel"/>
</dbReference>
<proteinExistence type="predicted"/>
<evidence type="ECO:0000313" key="2">
    <source>
        <dbReference type="Proteomes" id="UP000195331"/>
    </source>
</evidence>
<dbReference type="Proteomes" id="UP000195331">
    <property type="component" value="Chromosome"/>
</dbReference>
<dbReference type="Pfam" id="PF12900">
    <property type="entry name" value="Pyridox_ox_2"/>
    <property type="match status" value="1"/>
</dbReference>
<name>A0A1Y0BWJ6_9MYCO</name>
<protein>
    <recommendedName>
        <fullName evidence="3">Flavin-nucleotide-binding protein</fullName>
    </recommendedName>
</protein>
<organism evidence="1 2">
    <name type="scientific">Mycobacterium dioxanotrophicus</name>
    <dbReference type="NCBI Taxonomy" id="482462"/>
    <lineage>
        <taxon>Bacteria</taxon>
        <taxon>Bacillati</taxon>
        <taxon>Actinomycetota</taxon>
        <taxon>Actinomycetes</taxon>
        <taxon>Mycobacteriales</taxon>
        <taxon>Mycobacteriaceae</taxon>
        <taxon>Mycobacterium</taxon>
    </lineage>
</organism>
<gene>
    <name evidence="1" type="ORF">BTO20_00330</name>
</gene>
<dbReference type="PANTHER" id="PTHR34071">
    <property type="entry name" value="5-NITROIMIDAZOLE ANTIBIOTICS RESISTANCE PROTEIN, NIMA-FAMILY-RELATED PROTEIN-RELATED"/>
    <property type="match status" value="1"/>
</dbReference>
<sequence length="235" mass="25571">MTHTPLSANSEDVADDALPVNEETQVHRYRWLQRTSRSDLYEVLEAGLIAHVGFLRDGKPMVIPMAYALVDGHMLMHGSTGAGLNRTAKQGVELCATISICDGLVYAQNLFDSTLNYRCAIVFGTAIPVEGEAKTTAIKAISERLMPGRWNEVEPPTTRQMAATYVLKLALDQVSVKIRAGAPDDSPVDSIWTGYVPMVTQLLDPVAQEGVNAAEAPSLRPAISRFNDIAIRHLA</sequence>
<dbReference type="RefSeq" id="WP_087072422.1">
    <property type="nucleotide sequence ID" value="NZ_CP020809.1"/>
</dbReference>
<dbReference type="OrthoDB" id="116031at2"/>
<evidence type="ECO:0000313" key="1">
    <source>
        <dbReference type="EMBL" id="ART67273.1"/>
    </source>
</evidence>
<reference evidence="1 2" key="1">
    <citation type="submission" date="2017-04" db="EMBL/GenBank/DDBJ databases">
        <title>Whole Genome Sequence of 1,4-Dioxane Degrading Bacterium Mycobacterium dioxanotrophicus PH-06.</title>
        <authorList>
            <person name="He Y."/>
        </authorList>
    </citation>
    <scope>NUCLEOTIDE SEQUENCE [LARGE SCALE GENOMIC DNA]</scope>
    <source>
        <strain evidence="1 2">PH-06</strain>
    </source>
</reference>
<dbReference type="SUPFAM" id="SSF50475">
    <property type="entry name" value="FMN-binding split barrel"/>
    <property type="match status" value="1"/>
</dbReference>
<dbReference type="PANTHER" id="PTHR34071:SF2">
    <property type="entry name" value="FLAVIN-NUCLEOTIDE-BINDING PROTEIN"/>
    <property type="match status" value="1"/>
</dbReference>
<dbReference type="InterPro" id="IPR012349">
    <property type="entry name" value="Split_barrel_FMN-bd"/>
</dbReference>
<dbReference type="KEGG" id="mdx:BTO20_00330"/>
<dbReference type="EMBL" id="CP020809">
    <property type="protein sequence ID" value="ART67273.1"/>
    <property type="molecule type" value="Genomic_DNA"/>
</dbReference>
<evidence type="ECO:0008006" key="3">
    <source>
        <dbReference type="Google" id="ProtNLM"/>
    </source>
</evidence>
<dbReference type="AlphaFoldDB" id="A0A1Y0BWJ6"/>
<accession>A0A1Y0BWJ6</accession>
<keyword evidence="2" id="KW-1185">Reference proteome</keyword>
<dbReference type="Gene3D" id="2.30.110.10">
    <property type="entry name" value="Electron Transport, Fmn-binding Protein, Chain A"/>
    <property type="match status" value="1"/>
</dbReference>